<dbReference type="EMBL" id="AMGY01000001">
    <property type="protein sequence ID" value="EXJ92888.1"/>
    <property type="molecule type" value="Genomic_DNA"/>
</dbReference>
<dbReference type="Proteomes" id="UP000019478">
    <property type="component" value="Unassembled WGS sequence"/>
</dbReference>
<dbReference type="eggNOG" id="ENOG502S8SF">
    <property type="taxonomic scope" value="Eukaryota"/>
</dbReference>
<dbReference type="OrthoDB" id="2580011at2759"/>
<keyword evidence="1" id="KW-0812">Transmembrane</keyword>
<sequence length="203" mass="22092">MAYATQLQSKFAGKVGEPVPEFNSDHPLHPAIVHFPIAFNTLSWGLDIVYALTTLWIKPEFLTTRFGEASTLVDLTRLSYFLLCAGLVTTVPAIMSGNVQLVGMIKKNGGPWEKDSQGKAKSTMVPRIKATITHALVNDVVFAANLYSWYIRKNNGTVAKVPSETNLVLSAVLLPLLLASAKIGGSLVFNHGVGLNLGRKKWE</sequence>
<dbReference type="AlphaFoldDB" id="W9YK30"/>
<dbReference type="InterPro" id="IPR019251">
    <property type="entry name" value="DUF2231_TM"/>
</dbReference>
<feature type="transmembrane region" description="Helical" evidence="1">
    <location>
        <begin position="167"/>
        <end position="189"/>
    </location>
</feature>
<feature type="domain" description="DUF2231" evidence="2">
    <location>
        <begin position="26"/>
        <end position="194"/>
    </location>
</feature>
<name>W9YK30_9EURO</name>
<feature type="transmembrane region" description="Helical" evidence="1">
    <location>
        <begin position="37"/>
        <end position="57"/>
    </location>
</feature>
<dbReference type="RefSeq" id="XP_007729778.1">
    <property type="nucleotide sequence ID" value="XM_007731588.1"/>
</dbReference>
<protein>
    <recommendedName>
        <fullName evidence="2">DUF2231 domain-containing protein</fullName>
    </recommendedName>
</protein>
<dbReference type="GeneID" id="19165578"/>
<evidence type="ECO:0000259" key="2">
    <source>
        <dbReference type="Pfam" id="PF09990"/>
    </source>
</evidence>
<gene>
    <name evidence="3" type="ORF">A1O3_01442</name>
</gene>
<feature type="transmembrane region" description="Helical" evidence="1">
    <location>
        <begin position="78"/>
        <end position="95"/>
    </location>
</feature>
<accession>W9YK30</accession>
<proteinExistence type="predicted"/>
<evidence type="ECO:0000313" key="4">
    <source>
        <dbReference type="Proteomes" id="UP000019478"/>
    </source>
</evidence>
<evidence type="ECO:0000256" key="1">
    <source>
        <dbReference type="SAM" id="Phobius"/>
    </source>
</evidence>
<keyword evidence="1" id="KW-0472">Membrane</keyword>
<comment type="caution">
    <text evidence="3">The sequence shown here is derived from an EMBL/GenBank/DDBJ whole genome shotgun (WGS) entry which is preliminary data.</text>
</comment>
<dbReference type="Pfam" id="PF09990">
    <property type="entry name" value="DUF2231"/>
    <property type="match status" value="1"/>
</dbReference>
<evidence type="ECO:0000313" key="3">
    <source>
        <dbReference type="EMBL" id="EXJ92888.1"/>
    </source>
</evidence>
<dbReference type="HOGENOM" id="CLU_102285_0_0_1"/>
<keyword evidence="1" id="KW-1133">Transmembrane helix</keyword>
<reference evidence="3 4" key="1">
    <citation type="submission" date="2013-03" db="EMBL/GenBank/DDBJ databases">
        <title>The Genome Sequence of Capronia epimyces CBS 606.96.</title>
        <authorList>
            <consortium name="The Broad Institute Genomics Platform"/>
            <person name="Cuomo C."/>
            <person name="de Hoog S."/>
            <person name="Gorbushina A."/>
            <person name="Walker B."/>
            <person name="Young S.K."/>
            <person name="Zeng Q."/>
            <person name="Gargeya S."/>
            <person name="Fitzgerald M."/>
            <person name="Haas B."/>
            <person name="Abouelleil A."/>
            <person name="Allen A.W."/>
            <person name="Alvarado L."/>
            <person name="Arachchi H.M."/>
            <person name="Berlin A.M."/>
            <person name="Chapman S.B."/>
            <person name="Gainer-Dewar J."/>
            <person name="Goldberg J."/>
            <person name="Griggs A."/>
            <person name="Gujja S."/>
            <person name="Hansen M."/>
            <person name="Howarth C."/>
            <person name="Imamovic A."/>
            <person name="Ireland A."/>
            <person name="Larimer J."/>
            <person name="McCowan C."/>
            <person name="Murphy C."/>
            <person name="Pearson M."/>
            <person name="Poon T.W."/>
            <person name="Priest M."/>
            <person name="Roberts A."/>
            <person name="Saif S."/>
            <person name="Shea T."/>
            <person name="Sisk P."/>
            <person name="Sykes S."/>
            <person name="Wortman J."/>
            <person name="Nusbaum C."/>
            <person name="Birren B."/>
        </authorList>
    </citation>
    <scope>NUCLEOTIDE SEQUENCE [LARGE SCALE GENOMIC DNA]</scope>
    <source>
        <strain evidence="3 4">CBS 606.96</strain>
    </source>
</reference>
<keyword evidence="4" id="KW-1185">Reference proteome</keyword>
<organism evidence="3 4">
    <name type="scientific">Capronia epimyces CBS 606.96</name>
    <dbReference type="NCBI Taxonomy" id="1182542"/>
    <lineage>
        <taxon>Eukaryota</taxon>
        <taxon>Fungi</taxon>
        <taxon>Dikarya</taxon>
        <taxon>Ascomycota</taxon>
        <taxon>Pezizomycotina</taxon>
        <taxon>Eurotiomycetes</taxon>
        <taxon>Chaetothyriomycetidae</taxon>
        <taxon>Chaetothyriales</taxon>
        <taxon>Herpotrichiellaceae</taxon>
        <taxon>Capronia</taxon>
    </lineage>
</organism>